<evidence type="ECO:0000256" key="1">
    <source>
        <dbReference type="SAM" id="Phobius"/>
    </source>
</evidence>
<dbReference type="Proteomes" id="UP000829069">
    <property type="component" value="Chromosome"/>
</dbReference>
<protein>
    <submittedName>
        <fullName evidence="2">Uncharacterized protein</fullName>
    </submittedName>
</protein>
<evidence type="ECO:0000313" key="2">
    <source>
        <dbReference type="EMBL" id="UNK44939.1"/>
    </source>
</evidence>
<keyword evidence="1" id="KW-0812">Transmembrane</keyword>
<gene>
    <name evidence="2" type="ORF">MNQ99_13380</name>
</gene>
<evidence type="ECO:0000313" key="3">
    <source>
        <dbReference type="Proteomes" id="UP000829069"/>
    </source>
</evidence>
<dbReference type="PROSITE" id="PS51257">
    <property type="entry name" value="PROKAR_LIPOPROTEIN"/>
    <property type="match status" value="1"/>
</dbReference>
<name>A0ABY3W437_9MICC</name>
<keyword evidence="3" id="KW-1185">Reference proteome</keyword>
<organism evidence="2 3">
    <name type="scientific">Arthrobacter sulfonylureivorans</name>
    <dbReference type="NCBI Taxonomy" id="2486855"/>
    <lineage>
        <taxon>Bacteria</taxon>
        <taxon>Bacillati</taxon>
        <taxon>Actinomycetota</taxon>
        <taxon>Actinomycetes</taxon>
        <taxon>Micrococcales</taxon>
        <taxon>Micrococcaceae</taxon>
        <taxon>Arthrobacter</taxon>
    </lineage>
</organism>
<keyword evidence="1" id="KW-1133">Transmembrane helix</keyword>
<dbReference type="RefSeq" id="WP_127511876.1">
    <property type="nucleotide sequence ID" value="NZ_CP093326.1"/>
</dbReference>
<sequence>MAHPKQRTHSGEGHLVSNLITFVVIMLIFFGCLYAFSLEPVIGAIPAFAIGIGLFTLAFFIPKQILGRSDTHHNA</sequence>
<dbReference type="EMBL" id="CP093326">
    <property type="protein sequence ID" value="UNK44939.1"/>
    <property type="molecule type" value="Genomic_DNA"/>
</dbReference>
<keyword evidence="1" id="KW-0472">Membrane</keyword>
<proteinExistence type="predicted"/>
<accession>A0ABY3W437</accession>
<reference evidence="2 3" key="1">
    <citation type="submission" date="2022-03" db="EMBL/GenBank/DDBJ databases">
        <title>Isotopic signatures of nitrous oxide derived from detoxification processes.</title>
        <authorList>
            <person name="Behrendt U."/>
            <person name="Buchen C."/>
            <person name="Well R."/>
            <person name="Ulrich A."/>
            <person name="Rohe L."/>
            <person name="Kolb S."/>
            <person name="Schloter M."/>
            <person name="Horn M.A."/>
            <person name="Augustin J."/>
        </authorList>
    </citation>
    <scope>NUCLEOTIDE SEQUENCE [LARGE SCALE GENOMIC DNA]</scope>
    <source>
        <strain evidence="2 3">S4-C24</strain>
    </source>
</reference>
<feature type="transmembrane region" description="Helical" evidence="1">
    <location>
        <begin position="15"/>
        <end position="36"/>
    </location>
</feature>
<feature type="transmembrane region" description="Helical" evidence="1">
    <location>
        <begin position="42"/>
        <end position="61"/>
    </location>
</feature>